<evidence type="ECO:0000313" key="2">
    <source>
        <dbReference type="Proteomes" id="UP000499080"/>
    </source>
</evidence>
<organism evidence="1 2">
    <name type="scientific">Araneus ventricosus</name>
    <name type="common">Orbweaver spider</name>
    <name type="synonym">Epeira ventricosa</name>
    <dbReference type="NCBI Taxonomy" id="182803"/>
    <lineage>
        <taxon>Eukaryota</taxon>
        <taxon>Metazoa</taxon>
        <taxon>Ecdysozoa</taxon>
        <taxon>Arthropoda</taxon>
        <taxon>Chelicerata</taxon>
        <taxon>Arachnida</taxon>
        <taxon>Araneae</taxon>
        <taxon>Araneomorphae</taxon>
        <taxon>Entelegynae</taxon>
        <taxon>Araneoidea</taxon>
        <taxon>Araneidae</taxon>
        <taxon>Araneus</taxon>
    </lineage>
</organism>
<dbReference type="EMBL" id="BGPR01001445">
    <property type="protein sequence ID" value="GBM54136.1"/>
    <property type="molecule type" value="Genomic_DNA"/>
</dbReference>
<sequence length="100" mass="11021">MCTILFNDDPPSLAKFHSPTFIGYTGLITKLERPRWPNGKVSTSGLGGSQVRNPIPPKIRRVWDLLHAKSYVVAKRPPVDVAWKLGEGLCQVRCGVVPAI</sequence>
<gene>
    <name evidence="1" type="ORF">AVEN_113299_1</name>
</gene>
<protein>
    <submittedName>
        <fullName evidence="1">Uncharacterized protein</fullName>
    </submittedName>
</protein>
<evidence type="ECO:0000313" key="1">
    <source>
        <dbReference type="EMBL" id="GBM54136.1"/>
    </source>
</evidence>
<keyword evidence="2" id="KW-1185">Reference proteome</keyword>
<reference evidence="1 2" key="1">
    <citation type="journal article" date="2019" name="Sci. Rep.">
        <title>Orb-weaving spider Araneus ventricosus genome elucidates the spidroin gene catalogue.</title>
        <authorList>
            <person name="Kono N."/>
            <person name="Nakamura H."/>
            <person name="Ohtoshi R."/>
            <person name="Moran D.A.P."/>
            <person name="Shinohara A."/>
            <person name="Yoshida Y."/>
            <person name="Fujiwara M."/>
            <person name="Mori M."/>
            <person name="Tomita M."/>
            <person name="Arakawa K."/>
        </authorList>
    </citation>
    <scope>NUCLEOTIDE SEQUENCE [LARGE SCALE GENOMIC DNA]</scope>
</reference>
<dbReference type="AlphaFoldDB" id="A0A4Y2GMW1"/>
<comment type="caution">
    <text evidence="1">The sequence shown here is derived from an EMBL/GenBank/DDBJ whole genome shotgun (WGS) entry which is preliminary data.</text>
</comment>
<name>A0A4Y2GMW1_ARAVE</name>
<accession>A0A4Y2GMW1</accession>
<proteinExistence type="predicted"/>
<dbReference type="Proteomes" id="UP000499080">
    <property type="component" value="Unassembled WGS sequence"/>
</dbReference>